<name>A0ABV0UCX3_9TELE</name>
<sequence length="156" mass="17022">MHLDLRHWQAYPTKPCHAPHSAFSGPSVYAICKCIGIYLGRHSNPASLGSSQSTPLAGVSFSRRAHTPLAGISFSRRAHSRHWQAFTKMPWQASQSYALSGIHLATLTPVRCSPSLPDLASTIHASSVITQVSPFETNPLKIFGMSFYSPLISDHP</sequence>
<organism evidence="1 2">
    <name type="scientific">Ilyodon furcidens</name>
    <name type="common">goldbreast splitfin</name>
    <dbReference type="NCBI Taxonomy" id="33524"/>
    <lineage>
        <taxon>Eukaryota</taxon>
        <taxon>Metazoa</taxon>
        <taxon>Chordata</taxon>
        <taxon>Craniata</taxon>
        <taxon>Vertebrata</taxon>
        <taxon>Euteleostomi</taxon>
        <taxon>Actinopterygii</taxon>
        <taxon>Neopterygii</taxon>
        <taxon>Teleostei</taxon>
        <taxon>Neoteleostei</taxon>
        <taxon>Acanthomorphata</taxon>
        <taxon>Ovalentaria</taxon>
        <taxon>Atherinomorphae</taxon>
        <taxon>Cyprinodontiformes</taxon>
        <taxon>Goodeidae</taxon>
        <taxon>Ilyodon</taxon>
    </lineage>
</organism>
<protein>
    <submittedName>
        <fullName evidence="1">Uncharacterized protein</fullName>
    </submittedName>
</protein>
<dbReference type="EMBL" id="JAHRIQ010064961">
    <property type="protein sequence ID" value="MEQ2242442.1"/>
    <property type="molecule type" value="Genomic_DNA"/>
</dbReference>
<comment type="caution">
    <text evidence="1">The sequence shown here is derived from an EMBL/GenBank/DDBJ whole genome shotgun (WGS) entry which is preliminary data.</text>
</comment>
<gene>
    <name evidence="1" type="ORF">ILYODFUR_035879</name>
</gene>
<evidence type="ECO:0000313" key="1">
    <source>
        <dbReference type="EMBL" id="MEQ2242442.1"/>
    </source>
</evidence>
<evidence type="ECO:0000313" key="2">
    <source>
        <dbReference type="Proteomes" id="UP001482620"/>
    </source>
</evidence>
<proteinExistence type="predicted"/>
<keyword evidence="2" id="KW-1185">Reference proteome</keyword>
<dbReference type="Proteomes" id="UP001482620">
    <property type="component" value="Unassembled WGS sequence"/>
</dbReference>
<reference evidence="1 2" key="1">
    <citation type="submission" date="2021-06" db="EMBL/GenBank/DDBJ databases">
        <authorList>
            <person name="Palmer J.M."/>
        </authorList>
    </citation>
    <scope>NUCLEOTIDE SEQUENCE [LARGE SCALE GENOMIC DNA]</scope>
    <source>
        <strain evidence="2">if_2019</strain>
        <tissue evidence="1">Muscle</tissue>
    </source>
</reference>
<accession>A0ABV0UCX3</accession>